<proteinExistence type="inferred from homology"/>
<evidence type="ECO:0000256" key="2">
    <source>
        <dbReference type="ARBA" id="ARBA00004173"/>
    </source>
</evidence>
<evidence type="ECO:0000256" key="7">
    <source>
        <dbReference type="ARBA" id="ARBA00022982"/>
    </source>
</evidence>
<evidence type="ECO:0000256" key="6">
    <source>
        <dbReference type="ARBA" id="ARBA00022737"/>
    </source>
</evidence>
<keyword evidence="7" id="KW-0249">Electron transport</keyword>
<evidence type="ECO:0000313" key="11">
    <source>
        <dbReference type="Proteomes" id="UP000188268"/>
    </source>
</evidence>
<sequence>MASVVDPAGEPIPTSSVLMSAAKHIEIKCRSENVEFLRCKRNDPNPEKCLEKGRQATRCTLGVLNRSALQLPDEALISVLFNREDRGDVGGRRDFLS</sequence>
<dbReference type="Proteomes" id="UP000188268">
    <property type="component" value="Unassembled WGS sequence"/>
</dbReference>
<comment type="subcellular location">
    <subcellularLocation>
        <location evidence="2">Mitochondrion</location>
    </subcellularLocation>
</comment>
<evidence type="ECO:0000256" key="9">
    <source>
        <dbReference type="ARBA" id="ARBA00023157"/>
    </source>
</evidence>
<evidence type="ECO:0000313" key="10">
    <source>
        <dbReference type="EMBL" id="OMO53758.1"/>
    </source>
</evidence>
<evidence type="ECO:0000256" key="1">
    <source>
        <dbReference type="ARBA" id="ARBA00003195"/>
    </source>
</evidence>
<evidence type="ECO:0000256" key="4">
    <source>
        <dbReference type="ARBA" id="ARBA00022448"/>
    </source>
</evidence>
<dbReference type="InterPro" id="IPR016680">
    <property type="entry name" value="NDUFA8"/>
</dbReference>
<dbReference type="PANTHER" id="PTHR13344:SF0">
    <property type="entry name" value="NADH DEHYDROGENASE [UBIQUINONE] 1 ALPHA SUBCOMPLEX SUBUNIT 8"/>
    <property type="match status" value="1"/>
</dbReference>
<organism evidence="10 11">
    <name type="scientific">Corchorus capsularis</name>
    <name type="common">Jute</name>
    <dbReference type="NCBI Taxonomy" id="210143"/>
    <lineage>
        <taxon>Eukaryota</taxon>
        <taxon>Viridiplantae</taxon>
        <taxon>Streptophyta</taxon>
        <taxon>Embryophyta</taxon>
        <taxon>Tracheophyta</taxon>
        <taxon>Spermatophyta</taxon>
        <taxon>Magnoliopsida</taxon>
        <taxon>eudicotyledons</taxon>
        <taxon>Gunneridae</taxon>
        <taxon>Pentapetalae</taxon>
        <taxon>rosids</taxon>
        <taxon>malvids</taxon>
        <taxon>Malvales</taxon>
        <taxon>Malvaceae</taxon>
        <taxon>Grewioideae</taxon>
        <taxon>Apeibeae</taxon>
        <taxon>Corchorus</taxon>
    </lineage>
</organism>
<evidence type="ECO:0000256" key="3">
    <source>
        <dbReference type="ARBA" id="ARBA00010705"/>
    </source>
</evidence>
<protein>
    <submittedName>
        <fullName evidence="10">Uncharacterized protein</fullName>
    </submittedName>
</protein>
<dbReference type="GO" id="GO:0006120">
    <property type="term" value="P:mitochondrial electron transport, NADH to ubiquinone"/>
    <property type="evidence" value="ECO:0007669"/>
    <property type="project" value="InterPro"/>
</dbReference>
<accession>A0A1R3G6P2</accession>
<dbReference type="Gramene" id="OMO53758">
    <property type="protein sequence ID" value="OMO53758"/>
    <property type="gene ID" value="CCACVL1_28377"/>
</dbReference>
<dbReference type="GO" id="GO:0005739">
    <property type="term" value="C:mitochondrion"/>
    <property type="evidence" value="ECO:0007669"/>
    <property type="project" value="UniProtKB-SubCell"/>
</dbReference>
<keyword evidence="11" id="KW-1185">Reference proteome</keyword>
<keyword evidence="6" id="KW-0677">Repeat</keyword>
<evidence type="ECO:0000256" key="5">
    <source>
        <dbReference type="ARBA" id="ARBA00022660"/>
    </source>
</evidence>
<gene>
    <name evidence="10" type="ORF">CCACVL1_28377</name>
</gene>
<dbReference type="STRING" id="210143.A0A1R3G6P2"/>
<name>A0A1R3G6P2_COCAP</name>
<dbReference type="AlphaFoldDB" id="A0A1R3G6P2"/>
<reference evidence="10 11" key="1">
    <citation type="submission" date="2013-09" db="EMBL/GenBank/DDBJ databases">
        <title>Corchorus capsularis genome sequencing.</title>
        <authorList>
            <person name="Alam M."/>
            <person name="Haque M.S."/>
            <person name="Islam M.S."/>
            <person name="Emdad E.M."/>
            <person name="Islam M.M."/>
            <person name="Ahmed B."/>
            <person name="Halim A."/>
            <person name="Hossen Q.M.M."/>
            <person name="Hossain M.Z."/>
            <person name="Ahmed R."/>
            <person name="Khan M.M."/>
            <person name="Islam R."/>
            <person name="Rashid M.M."/>
            <person name="Khan S.A."/>
            <person name="Rahman M.S."/>
            <person name="Alam M."/>
        </authorList>
    </citation>
    <scope>NUCLEOTIDE SEQUENCE [LARGE SCALE GENOMIC DNA]</scope>
    <source>
        <strain evidence="11">cv. CVL-1</strain>
        <tissue evidence="10">Whole seedling</tissue>
    </source>
</reference>
<dbReference type="OMA" id="CKRADAN"/>
<keyword evidence="9" id="KW-1015">Disulfide bond</keyword>
<comment type="similarity">
    <text evidence="3">Belongs to the complex I NDUFA8 subunit family.</text>
</comment>
<dbReference type="PANTHER" id="PTHR13344">
    <property type="entry name" value="NADH-UBIQUINONE OXIDOREDUCTASE"/>
    <property type="match status" value="1"/>
</dbReference>
<comment type="caution">
    <text evidence="10">The sequence shown here is derived from an EMBL/GenBank/DDBJ whole genome shotgun (WGS) entry which is preliminary data.</text>
</comment>
<dbReference type="EMBL" id="AWWV01015139">
    <property type="protein sequence ID" value="OMO53758.1"/>
    <property type="molecule type" value="Genomic_DNA"/>
</dbReference>
<dbReference type="OrthoDB" id="276296at2759"/>
<keyword evidence="4" id="KW-0813">Transport</keyword>
<keyword evidence="8" id="KW-0496">Mitochondrion</keyword>
<keyword evidence="5" id="KW-0679">Respiratory chain</keyword>
<evidence type="ECO:0000256" key="8">
    <source>
        <dbReference type="ARBA" id="ARBA00023128"/>
    </source>
</evidence>
<comment type="function">
    <text evidence="1">Accessory subunit of the mitochondrial membrane respiratory chain NADH dehydrogenase (Complex I), that is believed not to be involved in catalysis. Complex I functions in the transfer of electrons from NADH to the respiratory chain. The immediate electron acceptor for the enzyme is believed to be ubiquinone.</text>
</comment>